<feature type="region of interest" description="Disordered" evidence="1">
    <location>
        <begin position="63"/>
        <end position="84"/>
    </location>
</feature>
<evidence type="ECO:0000256" key="1">
    <source>
        <dbReference type="SAM" id="MobiDB-lite"/>
    </source>
</evidence>
<feature type="compositionally biased region" description="Basic and acidic residues" evidence="1">
    <location>
        <begin position="8"/>
        <end position="28"/>
    </location>
</feature>
<dbReference type="Proteomes" id="UP000653644">
    <property type="component" value="Unassembled WGS sequence"/>
</dbReference>
<protein>
    <submittedName>
        <fullName evidence="2">Uncharacterized protein</fullName>
    </submittedName>
</protein>
<feature type="compositionally biased region" description="Basic and acidic residues" evidence="1">
    <location>
        <begin position="63"/>
        <end position="74"/>
    </location>
</feature>
<keyword evidence="3" id="KW-1185">Reference proteome</keyword>
<reference evidence="3" key="1">
    <citation type="journal article" date="2019" name="Int. J. Syst. Evol. Microbiol.">
        <title>The Global Catalogue of Microorganisms (GCM) 10K type strain sequencing project: providing services to taxonomists for standard genome sequencing and annotation.</title>
        <authorList>
            <consortium name="The Broad Institute Genomics Platform"/>
            <consortium name="The Broad Institute Genome Sequencing Center for Infectious Disease"/>
            <person name="Wu L."/>
            <person name="Ma J."/>
        </authorList>
    </citation>
    <scope>NUCLEOTIDE SEQUENCE [LARGE SCALE GENOMIC DNA]</scope>
    <source>
        <strain evidence="3">JCM 4733</strain>
    </source>
</reference>
<comment type="caution">
    <text evidence="2">The sequence shown here is derived from an EMBL/GenBank/DDBJ whole genome shotgun (WGS) entry which is preliminary data.</text>
</comment>
<sequence length="84" mass="9229">MNVVNRGLRTEEQAAEETRSRGEGDERRGLANVLVHGAVETRVLDHRAEPVLDLGCQAEKTGEVLFSRESDDHPSSLTDETDVA</sequence>
<gene>
    <name evidence="2" type="ORF">GCM10010345_77660</name>
</gene>
<proteinExistence type="predicted"/>
<evidence type="ECO:0000313" key="3">
    <source>
        <dbReference type="Proteomes" id="UP000653644"/>
    </source>
</evidence>
<accession>A0ABQ3D980</accession>
<organism evidence="2 3">
    <name type="scientific">Streptomyces canarius</name>
    <dbReference type="NCBI Taxonomy" id="285453"/>
    <lineage>
        <taxon>Bacteria</taxon>
        <taxon>Bacillati</taxon>
        <taxon>Actinomycetota</taxon>
        <taxon>Actinomycetes</taxon>
        <taxon>Kitasatosporales</taxon>
        <taxon>Streptomycetaceae</taxon>
        <taxon>Streptomyces</taxon>
    </lineage>
</organism>
<feature type="region of interest" description="Disordered" evidence="1">
    <location>
        <begin position="1"/>
        <end position="28"/>
    </location>
</feature>
<dbReference type="EMBL" id="BMVN01000046">
    <property type="protein sequence ID" value="GHA62057.1"/>
    <property type="molecule type" value="Genomic_DNA"/>
</dbReference>
<name>A0ABQ3D980_9ACTN</name>
<evidence type="ECO:0000313" key="2">
    <source>
        <dbReference type="EMBL" id="GHA62057.1"/>
    </source>
</evidence>